<evidence type="ECO:0000313" key="5">
    <source>
        <dbReference type="Proteomes" id="UP001501578"/>
    </source>
</evidence>
<protein>
    <submittedName>
        <fullName evidence="4">Immune inhibitor A</fullName>
    </submittedName>
</protein>
<dbReference type="PANTHER" id="PTHR41775:SF1">
    <property type="entry name" value="PEPTIDASE M6-LIKE DOMAIN-CONTAINING PROTEIN"/>
    <property type="match status" value="1"/>
</dbReference>
<evidence type="ECO:0000259" key="2">
    <source>
        <dbReference type="Pfam" id="PF05547"/>
    </source>
</evidence>
<reference evidence="4 5" key="1">
    <citation type="journal article" date="2019" name="Int. J. Syst. Evol. Microbiol.">
        <title>The Global Catalogue of Microorganisms (GCM) 10K type strain sequencing project: providing services to taxonomists for standard genome sequencing and annotation.</title>
        <authorList>
            <consortium name="The Broad Institute Genomics Platform"/>
            <consortium name="The Broad Institute Genome Sequencing Center for Infectious Disease"/>
            <person name="Wu L."/>
            <person name="Ma J."/>
        </authorList>
    </citation>
    <scope>NUCLEOTIDE SEQUENCE [LARGE SCALE GENOMIC DNA]</scope>
    <source>
        <strain evidence="4 5">JCM 11136</strain>
    </source>
</reference>
<accession>A0ABN1NNU0</accession>
<dbReference type="PANTHER" id="PTHR41775">
    <property type="entry name" value="SECRETED PROTEIN-RELATED"/>
    <property type="match status" value="1"/>
</dbReference>
<keyword evidence="5" id="KW-1185">Reference proteome</keyword>
<dbReference type="InterPro" id="IPR048665">
    <property type="entry name" value="InhA-like_VEG"/>
</dbReference>
<evidence type="ECO:0000256" key="1">
    <source>
        <dbReference type="SAM" id="MobiDB-lite"/>
    </source>
</evidence>
<gene>
    <name evidence="4" type="ORF">GCM10009560_06090</name>
</gene>
<feature type="region of interest" description="Disordered" evidence="1">
    <location>
        <begin position="812"/>
        <end position="832"/>
    </location>
</feature>
<dbReference type="Proteomes" id="UP001501578">
    <property type="component" value="Unassembled WGS sequence"/>
</dbReference>
<dbReference type="Pfam" id="PF20773">
    <property type="entry name" value="InhA-like_MAM"/>
    <property type="match status" value="1"/>
</dbReference>
<feature type="domain" description="Peptidase M6-like" evidence="2">
    <location>
        <begin position="166"/>
        <end position="484"/>
    </location>
</feature>
<evidence type="ECO:0000313" key="4">
    <source>
        <dbReference type="EMBL" id="GAA0913658.1"/>
    </source>
</evidence>
<name>A0ABN1NNU0_9ACTN</name>
<dbReference type="NCBIfam" id="TIGR03296">
    <property type="entry name" value="M6dom_TIGR03296"/>
    <property type="match status" value="1"/>
</dbReference>
<organism evidence="4 5">
    <name type="scientific">Nonomuraea longicatena</name>
    <dbReference type="NCBI Taxonomy" id="83682"/>
    <lineage>
        <taxon>Bacteria</taxon>
        <taxon>Bacillati</taxon>
        <taxon>Actinomycetota</taxon>
        <taxon>Actinomycetes</taxon>
        <taxon>Streptosporangiales</taxon>
        <taxon>Streptosporangiaceae</taxon>
        <taxon>Nonomuraea</taxon>
    </lineage>
</organism>
<dbReference type="Pfam" id="PF20774">
    <property type="entry name" value="InhA-like_VEG"/>
    <property type="match status" value="1"/>
</dbReference>
<sequence>MPGAPLSSPAVTTNAVNIETSAQQVIFREGPYRLVGKITFQQRALRPLYWGLTVRFVPSRRYLATVPAITLLAAGLAAAPADASIARYEPGAADYYINYAPPRVEKTPEEPPAPGSPQARTLSPAQRFDQKFRSGNPVAGRVLAARENEAIKTGRNPAEWLFKKSKQTKTAKLLTLLVEFNENANDDFSGFNRLRTPDSEPTDCVVEPPGTKLNGPLHNRIPDPGKHAQKDNNSFWVKDFSPEHFNKMLYSDTGITERVRTDLKDPRDGKPGIDISGHTLKKMYEEMSKGAYSVDGSAVGWIKAPHSEAWYGAAACGGAPQDMSGHPDNPLGAGQLAIDAVDVLAKTQPNFPWADYDIEDTSDADGDGNFAEPDGVIDHLVLVHAGKDKSADGGAEGTYAIWAHSSAVAGGYQVPGTDKKISNYIVQPEDSGVGVFAHEYGHDLGLPDLYDTSGQANSSVDFWDLMSSGSHSGPIFQSMPTHMGLWGKWVLGWADPKVLNPGDASKLVAVGQASRTPKGTEDGIRVNLAGQPLQMISPHGGTKMWWSGMDQEWANVKVTRDVQVPSGTDLRFWMWNNYEIEADWDYGFVEVSTDGGTTWAQQKVFNEAGAEVSTPDDYPDPNKNLKTFGNKKYGLTGDTNGWRHDYVDLTPFAGQAVKLRLAYNTDAASTPRGWHADDFRLTAGGTVVWSDDVEGGENGWRAQGGTFTNTSGQGFTINNGQREISRFYLAEWRNFDGFDKGLQYAYDTTYSRDGAWKVEKVKYNAPGLLVWLRDSSYTNNVLAPNLNLPPSIGTKGSLLIVDSHFDPLRRSGAAAAKDPSRHKNMEGRSQSSNAAFSFNRTHPFKECLEAPNEPFSEYCTDVAPLKGVPNFTDAKTWYPGLELHNGSLFYRDFDSSVVVPAKGDQQYSTRVVNFDGTPAPELYGTDMGNGHKLGTGNPGDEGKALGVQFKLVSPLPANLGAIVQVVPPKK</sequence>
<dbReference type="InterPro" id="IPR008757">
    <property type="entry name" value="Peptidase_M6-like_domain"/>
</dbReference>
<feature type="region of interest" description="Disordered" evidence="1">
    <location>
        <begin position="103"/>
        <end position="128"/>
    </location>
</feature>
<comment type="caution">
    <text evidence="4">The sequence shown here is derived from an EMBL/GenBank/DDBJ whole genome shotgun (WGS) entry which is preliminary data.</text>
</comment>
<dbReference type="Gene3D" id="2.60.120.260">
    <property type="entry name" value="Galactose-binding domain-like"/>
    <property type="match status" value="1"/>
</dbReference>
<dbReference type="SUPFAM" id="SSF55486">
    <property type="entry name" value="Metalloproteases ('zincins'), catalytic domain"/>
    <property type="match status" value="1"/>
</dbReference>
<proteinExistence type="predicted"/>
<dbReference type="EMBL" id="BAAAHQ010000001">
    <property type="protein sequence ID" value="GAA0913658.1"/>
    <property type="molecule type" value="Genomic_DNA"/>
</dbReference>
<dbReference type="Pfam" id="PF05547">
    <property type="entry name" value="Peptidase_M6"/>
    <property type="match status" value="1"/>
</dbReference>
<evidence type="ECO:0000259" key="3">
    <source>
        <dbReference type="Pfam" id="PF20774"/>
    </source>
</evidence>
<feature type="domain" description="Immune inhibitor A-like metallopeptidase VEG" evidence="3">
    <location>
        <begin position="723"/>
        <end position="845"/>
    </location>
</feature>